<gene>
    <name evidence="2" type="ORF">DEF24_26665</name>
</gene>
<dbReference type="AlphaFoldDB" id="A0A368SXX8"/>
<evidence type="ECO:0000313" key="2">
    <source>
        <dbReference type="EMBL" id="RCV48004.1"/>
    </source>
</evidence>
<name>A0A368SXX8_9ACTN</name>
<dbReference type="Pfam" id="PF04149">
    <property type="entry name" value="DUF397"/>
    <property type="match status" value="2"/>
</dbReference>
<organism evidence="2 3">
    <name type="scientific">Marinitenerispora sediminis</name>
    <dbReference type="NCBI Taxonomy" id="1931232"/>
    <lineage>
        <taxon>Bacteria</taxon>
        <taxon>Bacillati</taxon>
        <taxon>Actinomycetota</taxon>
        <taxon>Actinomycetes</taxon>
        <taxon>Streptosporangiales</taxon>
        <taxon>Nocardiopsidaceae</taxon>
        <taxon>Marinitenerispora</taxon>
    </lineage>
</organism>
<evidence type="ECO:0000259" key="1">
    <source>
        <dbReference type="Pfam" id="PF04149"/>
    </source>
</evidence>
<comment type="caution">
    <text evidence="2">The sequence shown here is derived from an EMBL/GenBank/DDBJ whole genome shotgun (WGS) entry which is preliminary data.</text>
</comment>
<proteinExistence type="predicted"/>
<dbReference type="EMBL" id="QEIN01000434">
    <property type="protein sequence ID" value="RCV48004.1"/>
    <property type="molecule type" value="Genomic_DNA"/>
</dbReference>
<accession>A0A368SXX8</accession>
<evidence type="ECO:0000313" key="3">
    <source>
        <dbReference type="Proteomes" id="UP000253318"/>
    </source>
</evidence>
<feature type="domain" description="DUF397" evidence="1">
    <location>
        <begin position="22"/>
        <end position="57"/>
    </location>
</feature>
<dbReference type="RefSeq" id="WP_147280563.1">
    <property type="nucleotide sequence ID" value="NZ_QEIN01000434.1"/>
</dbReference>
<feature type="non-terminal residue" evidence="2">
    <location>
        <position position="58"/>
    </location>
</feature>
<dbReference type="Proteomes" id="UP000253318">
    <property type="component" value="Unassembled WGS sequence"/>
</dbReference>
<protein>
    <submittedName>
        <fullName evidence="2">DUF397 domain-containing protein</fullName>
    </submittedName>
</protein>
<reference evidence="2 3" key="1">
    <citation type="submission" date="2018-04" db="EMBL/GenBank/DDBJ databases">
        <title>Novel actinobacteria from marine sediment.</title>
        <authorList>
            <person name="Ng Z.Y."/>
            <person name="Tan G.Y.A."/>
        </authorList>
    </citation>
    <scope>NUCLEOTIDE SEQUENCE [LARGE SCALE GENOMIC DNA]</scope>
    <source>
        <strain evidence="2 3">TPS81</strain>
    </source>
</reference>
<feature type="domain" description="DUF397" evidence="1">
    <location>
        <begin position="2"/>
        <end position="19"/>
    </location>
</feature>
<keyword evidence="3" id="KW-1185">Reference proteome</keyword>
<dbReference type="InterPro" id="IPR007278">
    <property type="entry name" value="DUF397"/>
</dbReference>
<sequence length="58" mass="6303">MRWRKSSYSTAQGEDCVECTSATWSTSSYSSGNGACVEYAHLSPAVALRDSKNPHHGH</sequence>